<accession>A0A6C0ED49</accession>
<sequence length="94" mass="10476">MSKFLAIINRFRLTSEIHFKESFSSISKFAIYFFLIGIDPSSSINLNVYNIFSNSSNINLFDSIMLSGTNMVSASSLNATNLSHSSFTKSIFSL</sequence>
<organism evidence="1">
    <name type="scientific">viral metagenome</name>
    <dbReference type="NCBI Taxonomy" id="1070528"/>
    <lineage>
        <taxon>unclassified sequences</taxon>
        <taxon>metagenomes</taxon>
        <taxon>organismal metagenomes</taxon>
    </lineage>
</organism>
<evidence type="ECO:0000313" key="1">
    <source>
        <dbReference type="EMBL" id="QHT26323.1"/>
    </source>
</evidence>
<dbReference type="AlphaFoldDB" id="A0A6C0ED49"/>
<protein>
    <submittedName>
        <fullName evidence="1">Uncharacterized protein</fullName>
    </submittedName>
</protein>
<dbReference type="EMBL" id="MN739784">
    <property type="protein sequence ID" value="QHT26323.1"/>
    <property type="molecule type" value="Genomic_DNA"/>
</dbReference>
<reference evidence="1" key="1">
    <citation type="journal article" date="2020" name="Nature">
        <title>Giant virus diversity and host interactions through global metagenomics.</title>
        <authorList>
            <person name="Schulz F."/>
            <person name="Roux S."/>
            <person name="Paez-Espino D."/>
            <person name="Jungbluth S."/>
            <person name="Walsh D.A."/>
            <person name="Denef V.J."/>
            <person name="McMahon K.D."/>
            <person name="Konstantinidis K.T."/>
            <person name="Eloe-Fadrosh E.A."/>
            <person name="Kyrpides N.C."/>
            <person name="Woyke T."/>
        </authorList>
    </citation>
    <scope>NUCLEOTIDE SEQUENCE</scope>
    <source>
        <strain evidence="1">GVMAG-M-3300023179-27</strain>
    </source>
</reference>
<proteinExistence type="predicted"/>
<name>A0A6C0ED49_9ZZZZ</name>